<evidence type="ECO:0000259" key="2">
    <source>
        <dbReference type="Pfam" id="PF01551"/>
    </source>
</evidence>
<dbReference type="GO" id="GO:0004222">
    <property type="term" value="F:metalloendopeptidase activity"/>
    <property type="evidence" value="ECO:0007669"/>
    <property type="project" value="TreeGrafter"/>
</dbReference>
<gene>
    <name evidence="3" type="ORF">FPZ44_21500</name>
</gene>
<dbReference type="OrthoDB" id="9810477at2"/>
<comment type="caution">
    <text evidence="3">The sequence shown here is derived from an EMBL/GenBank/DDBJ whole genome shotgun (WGS) entry which is preliminary data.</text>
</comment>
<evidence type="ECO:0000313" key="3">
    <source>
        <dbReference type="EMBL" id="TVX87278.1"/>
    </source>
</evidence>
<organism evidence="3 4">
    <name type="scientific">Paenibacillus agilis</name>
    <dbReference type="NCBI Taxonomy" id="3020863"/>
    <lineage>
        <taxon>Bacteria</taxon>
        <taxon>Bacillati</taxon>
        <taxon>Bacillota</taxon>
        <taxon>Bacilli</taxon>
        <taxon>Bacillales</taxon>
        <taxon>Paenibacillaceae</taxon>
        <taxon>Paenibacillus</taxon>
    </lineage>
</organism>
<keyword evidence="4" id="KW-1185">Reference proteome</keyword>
<dbReference type="Proteomes" id="UP000318102">
    <property type="component" value="Unassembled WGS sequence"/>
</dbReference>
<dbReference type="EMBL" id="VNJK01000004">
    <property type="protein sequence ID" value="TVX87278.1"/>
    <property type="molecule type" value="Genomic_DNA"/>
</dbReference>
<dbReference type="Gene3D" id="2.70.70.10">
    <property type="entry name" value="Glucose Permease (Domain IIA)"/>
    <property type="match status" value="1"/>
</dbReference>
<keyword evidence="1" id="KW-0732">Signal</keyword>
<dbReference type="Pfam" id="PF01551">
    <property type="entry name" value="Peptidase_M23"/>
    <property type="match status" value="1"/>
</dbReference>
<dbReference type="InterPro" id="IPR016047">
    <property type="entry name" value="M23ase_b-sheet_dom"/>
</dbReference>
<proteinExistence type="predicted"/>
<sequence>MSAVTGIPWYRLAAIDQYERTITIANPKKRERSAPVVSIVVEPPQWAGMLNPDMSDNNPKSILLFKGIGRDGSGDNRAERNNDFDLLYSVANFIGSYGVQEEDFANGLWNYYQNSRAVQRIRQFAKIYERFDQLNLKDRAFPLPVQSIYSYRSTWGMGRHYGGFRVHEGTDIFARHGVPVRSTCYGVVEIKGWNRYGGWRIGIRDTDNLYHYYAHLSGFQKDLKEGDIVSPGQVIGWVGSSGYGKPGTQGKFPPHLHFGIYRDRGLIEYAFDPYPSLKQWESMDKRKLRKEKKSS</sequence>
<evidence type="ECO:0000313" key="4">
    <source>
        <dbReference type="Proteomes" id="UP000318102"/>
    </source>
</evidence>
<protein>
    <submittedName>
        <fullName evidence="3">M23 family metallopeptidase</fullName>
    </submittedName>
</protein>
<reference evidence="3 4" key="1">
    <citation type="submission" date="2019-07" db="EMBL/GenBank/DDBJ databases">
        <authorList>
            <person name="Kim J."/>
        </authorList>
    </citation>
    <scope>NUCLEOTIDE SEQUENCE [LARGE SCALE GENOMIC DNA]</scope>
    <source>
        <strain evidence="3 4">N4</strain>
    </source>
</reference>
<dbReference type="PANTHER" id="PTHR21666:SF289">
    <property type="entry name" value="L-ALA--D-GLU ENDOPEPTIDASE"/>
    <property type="match status" value="1"/>
</dbReference>
<dbReference type="AlphaFoldDB" id="A0A559II09"/>
<dbReference type="PANTHER" id="PTHR21666">
    <property type="entry name" value="PEPTIDASE-RELATED"/>
    <property type="match status" value="1"/>
</dbReference>
<dbReference type="InterPro" id="IPR050570">
    <property type="entry name" value="Cell_wall_metabolism_enzyme"/>
</dbReference>
<feature type="domain" description="M23ase beta-sheet core" evidence="2">
    <location>
        <begin position="166"/>
        <end position="264"/>
    </location>
</feature>
<evidence type="ECO:0000256" key="1">
    <source>
        <dbReference type="ARBA" id="ARBA00022729"/>
    </source>
</evidence>
<dbReference type="SUPFAM" id="SSF51261">
    <property type="entry name" value="Duplicated hybrid motif"/>
    <property type="match status" value="1"/>
</dbReference>
<dbReference type="CDD" id="cd12797">
    <property type="entry name" value="M23_peptidase"/>
    <property type="match status" value="1"/>
</dbReference>
<dbReference type="InterPro" id="IPR011055">
    <property type="entry name" value="Dup_hybrid_motif"/>
</dbReference>
<accession>A0A559II09</accession>
<name>A0A559II09_9BACL</name>